<organism evidence="1 2">
    <name type="scientific">Rhamnella rubrinervis</name>
    <dbReference type="NCBI Taxonomy" id="2594499"/>
    <lineage>
        <taxon>Eukaryota</taxon>
        <taxon>Viridiplantae</taxon>
        <taxon>Streptophyta</taxon>
        <taxon>Embryophyta</taxon>
        <taxon>Tracheophyta</taxon>
        <taxon>Spermatophyta</taxon>
        <taxon>Magnoliopsida</taxon>
        <taxon>eudicotyledons</taxon>
        <taxon>Gunneridae</taxon>
        <taxon>Pentapetalae</taxon>
        <taxon>rosids</taxon>
        <taxon>fabids</taxon>
        <taxon>Rosales</taxon>
        <taxon>Rhamnaceae</taxon>
        <taxon>rhamnoid group</taxon>
        <taxon>Rhamneae</taxon>
        <taxon>Rhamnella</taxon>
    </lineage>
</organism>
<evidence type="ECO:0000313" key="1">
    <source>
        <dbReference type="EMBL" id="KAF3455058.1"/>
    </source>
</evidence>
<comment type="caution">
    <text evidence="1">The sequence shown here is derived from an EMBL/GenBank/DDBJ whole genome shotgun (WGS) entry which is preliminary data.</text>
</comment>
<dbReference type="EMBL" id="VOIH02000002">
    <property type="protein sequence ID" value="KAF3455058.1"/>
    <property type="molecule type" value="Genomic_DNA"/>
</dbReference>
<proteinExistence type="predicted"/>
<protein>
    <submittedName>
        <fullName evidence="1">Uncharacterized protein</fullName>
    </submittedName>
</protein>
<accession>A0A8K0HN31</accession>
<name>A0A8K0HN31_9ROSA</name>
<sequence>MEDRHAVRIYQSKLLRLVMKDLQDGRSSMPYYRAFLIQSSYRDLQDGMEDRPSCRMAGPPCHIARPSSSIFIYGLQDGMEDRPSCSPDSLIFTFKIGEEGLRDGRSPCHIEAFLIHLHIWTRG</sequence>
<evidence type="ECO:0000313" key="2">
    <source>
        <dbReference type="Proteomes" id="UP000796880"/>
    </source>
</evidence>
<keyword evidence="2" id="KW-1185">Reference proteome</keyword>
<dbReference type="AlphaFoldDB" id="A0A8K0HN31"/>
<gene>
    <name evidence="1" type="ORF">FNV43_RR05506</name>
</gene>
<reference evidence="1" key="1">
    <citation type="submission" date="2020-03" db="EMBL/GenBank/DDBJ databases">
        <title>A high-quality chromosome-level genome assembly of a woody plant with both climbing and erect habits, Rhamnella rubrinervis.</title>
        <authorList>
            <person name="Lu Z."/>
            <person name="Yang Y."/>
            <person name="Zhu X."/>
            <person name="Sun Y."/>
        </authorList>
    </citation>
    <scope>NUCLEOTIDE SEQUENCE</scope>
    <source>
        <strain evidence="1">BYM</strain>
        <tissue evidence="1">Leaf</tissue>
    </source>
</reference>
<dbReference type="Proteomes" id="UP000796880">
    <property type="component" value="Unassembled WGS sequence"/>
</dbReference>